<evidence type="ECO:0000256" key="6">
    <source>
        <dbReference type="RuleBase" id="RU000370"/>
    </source>
</evidence>
<feature type="transmembrane region" description="Helical" evidence="7">
    <location>
        <begin position="495"/>
        <end position="518"/>
    </location>
</feature>
<keyword evidence="4 7" id="KW-1133">Transmembrane helix</keyword>
<dbReference type="GO" id="GO:0015990">
    <property type="term" value="P:electron transport coupled proton transport"/>
    <property type="evidence" value="ECO:0007669"/>
    <property type="project" value="TreeGrafter"/>
</dbReference>
<dbReference type="AlphaFoldDB" id="A0A1F6U1N9"/>
<evidence type="ECO:0000256" key="2">
    <source>
        <dbReference type="ARBA" id="ARBA00022660"/>
    </source>
</evidence>
<keyword evidence="6" id="KW-0249">Electron transport</keyword>
<evidence type="ECO:0000313" key="10">
    <source>
        <dbReference type="Proteomes" id="UP000179037"/>
    </source>
</evidence>
<reference evidence="9 10" key="1">
    <citation type="journal article" date="2016" name="Nat. Commun.">
        <title>Thousands of microbial genomes shed light on interconnected biogeochemical processes in an aquifer system.</title>
        <authorList>
            <person name="Anantharaman K."/>
            <person name="Brown C.T."/>
            <person name="Hug L.A."/>
            <person name="Sharon I."/>
            <person name="Castelle C.J."/>
            <person name="Probst A.J."/>
            <person name="Thomas B.C."/>
            <person name="Singh A."/>
            <person name="Wilkins M.J."/>
            <person name="Karaoz U."/>
            <person name="Brodie E.L."/>
            <person name="Williams K.H."/>
            <person name="Hubbard S.S."/>
            <person name="Banfield J.F."/>
        </authorList>
    </citation>
    <scope>NUCLEOTIDE SEQUENCE [LARGE SCALE GENOMIC DNA]</scope>
</reference>
<feature type="transmembrane region" description="Helical" evidence="7">
    <location>
        <begin position="312"/>
        <end position="333"/>
    </location>
</feature>
<dbReference type="InterPro" id="IPR023616">
    <property type="entry name" value="Cyt_c_oxase-like_su1_dom"/>
</dbReference>
<dbReference type="Pfam" id="PF00115">
    <property type="entry name" value="COX1"/>
    <property type="match status" value="1"/>
</dbReference>
<dbReference type="PANTHER" id="PTHR10422:SF18">
    <property type="entry name" value="CYTOCHROME C OXIDASE SUBUNIT 1"/>
    <property type="match status" value="1"/>
</dbReference>
<evidence type="ECO:0000259" key="8">
    <source>
        <dbReference type="PROSITE" id="PS50855"/>
    </source>
</evidence>
<evidence type="ECO:0000256" key="3">
    <source>
        <dbReference type="ARBA" id="ARBA00022692"/>
    </source>
</evidence>
<dbReference type="PROSITE" id="PS50855">
    <property type="entry name" value="COX1"/>
    <property type="match status" value="1"/>
</dbReference>
<keyword evidence="6" id="KW-0813">Transport</keyword>
<dbReference type="PROSITE" id="PS00077">
    <property type="entry name" value="COX1_CUB"/>
    <property type="match status" value="1"/>
</dbReference>
<name>A0A1F6U1N9_9PROT</name>
<feature type="transmembrane region" description="Helical" evidence="7">
    <location>
        <begin position="283"/>
        <end position="300"/>
    </location>
</feature>
<keyword evidence="5 7" id="KW-0472">Membrane</keyword>
<dbReference type="InterPro" id="IPR023615">
    <property type="entry name" value="Cyt_c_Oxase_su1_BS"/>
</dbReference>
<gene>
    <name evidence="9" type="ORF">A3A87_05875</name>
</gene>
<feature type="transmembrane region" description="Helical" evidence="7">
    <location>
        <begin position="129"/>
        <end position="148"/>
    </location>
</feature>
<comment type="similarity">
    <text evidence="6">Belongs to the heme-copper respiratory oxidase family.</text>
</comment>
<keyword evidence="6" id="KW-0349">Heme</keyword>
<dbReference type="STRING" id="1817768.A3A87_05875"/>
<feature type="transmembrane region" description="Helical" evidence="7">
    <location>
        <begin position="453"/>
        <end position="475"/>
    </location>
</feature>
<evidence type="ECO:0000313" key="9">
    <source>
        <dbReference type="EMBL" id="OGI51294.1"/>
    </source>
</evidence>
<feature type="transmembrane region" description="Helical" evidence="7">
    <location>
        <begin position="339"/>
        <end position="363"/>
    </location>
</feature>
<dbReference type="SUPFAM" id="SSF81442">
    <property type="entry name" value="Cytochrome c oxidase subunit I-like"/>
    <property type="match status" value="1"/>
</dbReference>
<dbReference type="GO" id="GO:0004129">
    <property type="term" value="F:cytochrome-c oxidase activity"/>
    <property type="evidence" value="ECO:0007669"/>
    <property type="project" value="InterPro"/>
</dbReference>
<dbReference type="PRINTS" id="PR01165">
    <property type="entry name" value="CYCOXIDASEI"/>
</dbReference>
<sequence length="592" mass="65730">MAYVAHDESAQAPPAEVEEVELYHPKTFIGKYIWSQDAKVIAVQYSITAIAVGLVALVLSGIMRLQLGFPNTFSFIDPSNYLQFVTMHGMIMVIYLLTALFLGGFGNYLIPLMVGARDMVFPYVNMVSYWVYLFAVLLLMASFFVPGGPTGAGWTLYPPQAILPGTPGATWGVILMLVSLAFFIIGFTMGGLNYVVTVLQARTRGMTMMRLPLTVWGIFMATVLALLAFPALFVSAVMMTLDSLLGTSFFMPAVVSMGQKLDHEGGSPILFQHLFWFFGHPEVYIVALPAFGIVSDLISVHARKNIFGYRMMVWAILAIGGLSFVVWAHHMYVSGMNPYFGFFFATTTLIIAVPTALKVYNWVLTLWRGDIHLTVPMLFAIGFVFTFINGGLTGLYLGNVTVDLPLSDTYFVVAHFHMVMAVSPVLVVFGAIYHWYPKITGRMLNDTMGKFHFWFTFLGSYAIYLPMHYLGFLGVPRRYYALGNTDFIPESAQSLNAAITIAVLIVGTVQLVFLYNLVWSYFKGKRSGGNPWGATTLEWQTPDTPPKHGNFGPKLPVVYRWAYDYSVPGVDQDFIPQNVPPGGVATRKSNKT</sequence>
<feature type="transmembrane region" description="Helical" evidence="7">
    <location>
        <begin position="375"/>
        <end position="398"/>
    </location>
</feature>
<feature type="transmembrane region" description="Helical" evidence="7">
    <location>
        <begin position="410"/>
        <end position="433"/>
    </location>
</feature>
<dbReference type="GO" id="GO:0020037">
    <property type="term" value="F:heme binding"/>
    <property type="evidence" value="ECO:0007669"/>
    <property type="project" value="InterPro"/>
</dbReference>
<dbReference type="GO" id="GO:0016020">
    <property type="term" value="C:membrane"/>
    <property type="evidence" value="ECO:0007669"/>
    <property type="project" value="UniProtKB-SubCell"/>
</dbReference>
<dbReference type="EMBL" id="MFTC01000044">
    <property type="protein sequence ID" value="OGI51294.1"/>
    <property type="molecule type" value="Genomic_DNA"/>
</dbReference>
<feature type="transmembrane region" description="Helical" evidence="7">
    <location>
        <begin position="213"/>
        <end position="241"/>
    </location>
</feature>
<proteinExistence type="inferred from homology"/>
<comment type="caution">
    <text evidence="9">The sequence shown here is derived from an EMBL/GenBank/DDBJ whole genome shotgun (WGS) entry which is preliminary data.</text>
</comment>
<keyword evidence="6" id="KW-0479">Metal-binding</keyword>
<keyword evidence="6" id="KW-0408">Iron</keyword>
<evidence type="ECO:0000256" key="1">
    <source>
        <dbReference type="ARBA" id="ARBA00004141"/>
    </source>
</evidence>
<protein>
    <submittedName>
        <fullName evidence="9">Cytochrome c oxidase subunit I</fullName>
    </submittedName>
</protein>
<dbReference type="Gene3D" id="1.20.210.10">
    <property type="entry name" value="Cytochrome c oxidase-like, subunit I domain"/>
    <property type="match status" value="1"/>
</dbReference>
<dbReference type="GO" id="GO:0009060">
    <property type="term" value="P:aerobic respiration"/>
    <property type="evidence" value="ECO:0007669"/>
    <property type="project" value="InterPro"/>
</dbReference>
<dbReference type="GO" id="GO:0022904">
    <property type="term" value="P:respiratory electron transport chain"/>
    <property type="evidence" value="ECO:0007669"/>
    <property type="project" value="TreeGrafter"/>
</dbReference>
<feature type="transmembrane region" description="Helical" evidence="7">
    <location>
        <begin position="85"/>
        <end position="109"/>
    </location>
</feature>
<evidence type="ECO:0000256" key="7">
    <source>
        <dbReference type="SAM" id="Phobius"/>
    </source>
</evidence>
<feature type="transmembrane region" description="Helical" evidence="7">
    <location>
        <begin position="168"/>
        <end position="192"/>
    </location>
</feature>
<keyword evidence="2 6" id="KW-0679">Respiratory chain</keyword>
<dbReference type="Proteomes" id="UP000179037">
    <property type="component" value="Unassembled WGS sequence"/>
</dbReference>
<feature type="domain" description="Cytochrome oxidase subunit I profile" evidence="8">
    <location>
        <begin position="28"/>
        <end position="559"/>
    </location>
</feature>
<accession>A0A1F6U1N9</accession>
<feature type="transmembrane region" description="Helical" evidence="7">
    <location>
        <begin position="40"/>
        <end position="65"/>
    </location>
</feature>
<evidence type="ECO:0000256" key="4">
    <source>
        <dbReference type="ARBA" id="ARBA00022989"/>
    </source>
</evidence>
<keyword evidence="3 6" id="KW-0812">Transmembrane</keyword>
<organism evidence="9 10">
    <name type="scientific">Candidatus Muproteobacteria bacterium RIFCSPLOWO2_01_FULL_60_18</name>
    <dbReference type="NCBI Taxonomy" id="1817768"/>
    <lineage>
        <taxon>Bacteria</taxon>
        <taxon>Pseudomonadati</taxon>
        <taxon>Pseudomonadota</taxon>
        <taxon>Candidatus Muproteobacteria</taxon>
    </lineage>
</organism>
<dbReference type="InterPro" id="IPR036927">
    <property type="entry name" value="Cyt_c_oxase-like_su1_sf"/>
</dbReference>
<comment type="subcellular location">
    <subcellularLocation>
        <location evidence="1">Membrane</location>
        <topology evidence="1">Multi-pass membrane protein</topology>
    </subcellularLocation>
</comment>
<evidence type="ECO:0000256" key="5">
    <source>
        <dbReference type="ARBA" id="ARBA00023136"/>
    </source>
</evidence>
<dbReference type="PANTHER" id="PTHR10422">
    <property type="entry name" value="CYTOCHROME C OXIDASE SUBUNIT 1"/>
    <property type="match status" value="1"/>
</dbReference>
<dbReference type="InterPro" id="IPR000883">
    <property type="entry name" value="Cyt_C_Oxase_1"/>
</dbReference>